<sequence>MLRVTDFAESLRFYCDTLGMKVLDRFDVESRRATGMFVGYGNYRQSALLELTQKWDVDRYEHGEAFGHVAIGVADLEDVVRRIEDAGYEIADQPKVLMAGGPKVAFAKDPDGFFVELIQIQRD</sequence>
<evidence type="ECO:0000256" key="3">
    <source>
        <dbReference type="ARBA" id="ARBA00032460"/>
    </source>
</evidence>
<dbReference type="AlphaFoldDB" id="A0A0B1ZH65"/>
<dbReference type="PANTHER" id="PTHR46036:SF5">
    <property type="entry name" value="LACTOYLGLUTATHIONE LYASE"/>
    <property type="match status" value="1"/>
</dbReference>
<evidence type="ECO:0000259" key="5">
    <source>
        <dbReference type="PROSITE" id="PS51819"/>
    </source>
</evidence>
<dbReference type="InterPro" id="IPR004360">
    <property type="entry name" value="Glyas_Fos-R_dOase_dom"/>
</dbReference>
<dbReference type="Gene3D" id="3.10.180.10">
    <property type="entry name" value="2,3-Dihydroxybiphenyl 1,2-Dioxygenase, domain 1"/>
    <property type="match status" value="1"/>
</dbReference>
<reference evidence="6 7" key="1">
    <citation type="submission" date="2014-10" db="EMBL/GenBank/DDBJ databases">
        <title>Genome sequence of Novosphingobium malaysiense MUSC 273(T).</title>
        <authorList>
            <person name="Lee L.-H."/>
        </authorList>
    </citation>
    <scope>NUCLEOTIDE SEQUENCE [LARGE SCALE GENOMIC DNA]</scope>
    <source>
        <strain evidence="6 7">MUSC 273</strain>
    </source>
</reference>
<dbReference type="Proteomes" id="UP000031057">
    <property type="component" value="Unassembled WGS sequence"/>
</dbReference>
<evidence type="ECO:0000256" key="1">
    <source>
        <dbReference type="ARBA" id="ARBA00030291"/>
    </source>
</evidence>
<feature type="domain" description="VOC" evidence="5">
    <location>
        <begin position="1"/>
        <end position="120"/>
    </location>
</feature>
<dbReference type="GO" id="GO:0004462">
    <property type="term" value="F:lactoylglutathione lyase activity"/>
    <property type="evidence" value="ECO:0007669"/>
    <property type="project" value="TreeGrafter"/>
</dbReference>
<gene>
    <name evidence="6" type="ORF">LK12_16870</name>
</gene>
<keyword evidence="7" id="KW-1185">Reference proteome</keyword>
<name>A0A0B1ZH65_9SPHN</name>
<evidence type="ECO:0000256" key="4">
    <source>
        <dbReference type="ARBA" id="ARBA00033298"/>
    </source>
</evidence>
<evidence type="ECO:0000313" key="6">
    <source>
        <dbReference type="EMBL" id="KHK90456.1"/>
    </source>
</evidence>
<comment type="caution">
    <text evidence="6">The sequence shown here is derived from an EMBL/GenBank/DDBJ whole genome shotgun (WGS) entry which is preliminary data.</text>
</comment>
<dbReference type="InterPro" id="IPR029068">
    <property type="entry name" value="Glyas_Bleomycin-R_OHBP_Dase"/>
</dbReference>
<organism evidence="6 7">
    <name type="scientific">Novosphingobium malaysiense</name>
    <dbReference type="NCBI Taxonomy" id="1348853"/>
    <lineage>
        <taxon>Bacteria</taxon>
        <taxon>Pseudomonadati</taxon>
        <taxon>Pseudomonadota</taxon>
        <taxon>Alphaproteobacteria</taxon>
        <taxon>Sphingomonadales</taxon>
        <taxon>Sphingomonadaceae</taxon>
        <taxon>Novosphingobium</taxon>
    </lineage>
</organism>
<accession>A0A0B1ZH65</accession>
<evidence type="ECO:0000313" key="7">
    <source>
        <dbReference type="Proteomes" id="UP000031057"/>
    </source>
</evidence>
<proteinExistence type="predicted"/>
<dbReference type="InterPro" id="IPR037523">
    <property type="entry name" value="VOC_core"/>
</dbReference>
<dbReference type="GO" id="GO:0005737">
    <property type="term" value="C:cytoplasm"/>
    <property type="evidence" value="ECO:0007669"/>
    <property type="project" value="TreeGrafter"/>
</dbReference>
<dbReference type="Pfam" id="PF00903">
    <property type="entry name" value="Glyoxalase"/>
    <property type="match status" value="1"/>
</dbReference>
<dbReference type="EMBL" id="JTDI01000005">
    <property type="protein sequence ID" value="KHK90456.1"/>
    <property type="molecule type" value="Genomic_DNA"/>
</dbReference>
<dbReference type="GO" id="GO:0019243">
    <property type="term" value="P:methylglyoxal catabolic process to D-lactate via S-lactoyl-glutathione"/>
    <property type="evidence" value="ECO:0007669"/>
    <property type="project" value="TreeGrafter"/>
</dbReference>
<dbReference type="SUPFAM" id="SSF54593">
    <property type="entry name" value="Glyoxalase/Bleomycin resistance protein/Dihydroxybiphenyl dioxygenase"/>
    <property type="match status" value="1"/>
</dbReference>
<dbReference type="PROSITE" id="PS51819">
    <property type="entry name" value="VOC"/>
    <property type="match status" value="1"/>
</dbReference>
<evidence type="ECO:0000256" key="2">
    <source>
        <dbReference type="ARBA" id="ARBA00030892"/>
    </source>
</evidence>
<dbReference type="PANTHER" id="PTHR46036">
    <property type="entry name" value="LACTOYLGLUTATHIONE LYASE"/>
    <property type="match status" value="1"/>
</dbReference>
<dbReference type="STRING" id="1348853.LK12_16870"/>
<protein>
    <recommendedName>
        <fullName evidence="2">Aldoketomutase</fullName>
    </recommendedName>
    <alternativeName>
        <fullName evidence="1">Ketone-aldehyde mutase</fullName>
    </alternativeName>
    <alternativeName>
        <fullName evidence="3">Methylglyoxalase</fullName>
    </alternativeName>
    <alternativeName>
        <fullName evidence="4">S-D-lactoylglutathione methylglyoxal lyase</fullName>
    </alternativeName>
</protein>